<dbReference type="EMBL" id="DS547109">
    <property type="protein sequence ID" value="EDR06200.1"/>
    <property type="molecule type" value="Genomic_DNA"/>
</dbReference>
<dbReference type="InParanoid" id="B0DGS0"/>
<reference evidence="2 3" key="1">
    <citation type="journal article" date="2008" name="Nature">
        <title>The genome of Laccaria bicolor provides insights into mycorrhizal symbiosis.</title>
        <authorList>
            <person name="Martin F."/>
            <person name="Aerts A."/>
            <person name="Ahren D."/>
            <person name="Brun A."/>
            <person name="Danchin E.G.J."/>
            <person name="Duchaussoy F."/>
            <person name="Gibon J."/>
            <person name="Kohler A."/>
            <person name="Lindquist E."/>
            <person name="Pereda V."/>
            <person name="Salamov A."/>
            <person name="Shapiro H.J."/>
            <person name="Wuyts J."/>
            <person name="Blaudez D."/>
            <person name="Buee M."/>
            <person name="Brokstein P."/>
            <person name="Canbaeck B."/>
            <person name="Cohen D."/>
            <person name="Courty P.E."/>
            <person name="Coutinho P.M."/>
            <person name="Delaruelle C."/>
            <person name="Detter J.C."/>
            <person name="Deveau A."/>
            <person name="DiFazio S."/>
            <person name="Duplessis S."/>
            <person name="Fraissinet-Tachet L."/>
            <person name="Lucic E."/>
            <person name="Frey-Klett P."/>
            <person name="Fourrey C."/>
            <person name="Feussner I."/>
            <person name="Gay G."/>
            <person name="Grimwood J."/>
            <person name="Hoegger P.J."/>
            <person name="Jain P."/>
            <person name="Kilaru S."/>
            <person name="Labbe J."/>
            <person name="Lin Y.C."/>
            <person name="Legue V."/>
            <person name="Le Tacon F."/>
            <person name="Marmeisse R."/>
            <person name="Melayah D."/>
            <person name="Montanini B."/>
            <person name="Muratet M."/>
            <person name="Nehls U."/>
            <person name="Niculita-Hirzel H."/>
            <person name="Oudot-Le Secq M.P."/>
            <person name="Peter M."/>
            <person name="Quesneville H."/>
            <person name="Rajashekar B."/>
            <person name="Reich M."/>
            <person name="Rouhier N."/>
            <person name="Schmutz J."/>
            <person name="Yin T."/>
            <person name="Chalot M."/>
            <person name="Henrissat B."/>
            <person name="Kuees U."/>
            <person name="Lucas S."/>
            <person name="Van de Peer Y."/>
            <person name="Podila G.K."/>
            <person name="Polle A."/>
            <person name="Pukkila P.J."/>
            <person name="Richardson P.M."/>
            <person name="Rouze P."/>
            <person name="Sanders I.R."/>
            <person name="Stajich J.E."/>
            <person name="Tunlid A."/>
            <person name="Tuskan G."/>
            <person name="Grigoriev I.V."/>
        </authorList>
    </citation>
    <scope>NUCLEOTIDE SEQUENCE [LARGE SCALE GENOMIC DNA]</scope>
    <source>
        <strain evidence="3">S238N-H82 / ATCC MYA-4686</strain>
    </source>
</reference>
<gene>
    <name evidence="2" type="ORF">LACBIDRAFT_300437</name>
</gene>
<dbReference type="Proteomes" id="UP000001194">
    <property type="component" value="Unassembled WGS sequence"/>
</dbReference>
<dbReference type="HOGENOM" id="CLU_056758_0_0_1"/>
<proteinExistence type="predicted"/>
<accession>B0DGS0</accession>
<evidence type="ECO:0000256" key="1">
    <source>
        <dbReference type="SAM" id="MobiDB-lite"/>
    </source>
</evidence>
<dbReference type="RefSeq" id="XP_001883061.1">
    <property type="nucleotide sequence ID" value="XM_001883026.1"/>
</dbReference>
<name>B0DGS0_LACBS</name>
<dbReference type="KEGG" id="lbc:LACBIDRAFT_300437"/>
<evidence type="ECO:0000313" key="3">
    <source>
        <dbReference type="Proteomes" id="UP000001194"/>
    </source>
</evidence>
<keyword evidence="3" id="KW-1185">Reference proteome</keyword>
<dbReference type="AlphaFoldDB" id="B0DGS0"/>
<protein>
    <submittedName>
        <fullName evidence="2">Predicted protein</fullName>
    </submittedName>
</protein>
<sequence length="317" mass="33905">MLSRNACASSSRKLVNQAFILARRQPQRRVSQSSLTHDQVTSPHFNADLASRDRSGFSDLGLRSSKPPDSIDSDPKTPSEISDQDWELRTGRAIYVLQQTLPDFFATGLITSIDKRTGAPVPPSTSIPIASANPLDYLPFDDDAESIYSPFVQSSYTPPVPLPAPFPKVLHVEGLQLYLACSGFVRHTMNALYSDLSVTLTKVAVNAPSPPTTKSLGGSAEIGTTKKKGREKSLLVRQNVTGIARVSGKPGEWMVESMYIFSPSTGLIHKHVINSIHPAPHVAVYESLRASMGKLLGLGGGSAPSPNGAACKGAGKV</sequence>
<organism evidence="3">
    <name type="scientific">Laccaria bicolor (strain S238N-H82 / ATCC MYA-4686)</name>
    <name type="common">Bicoloured deceiver</name>
    <name type="synonym">Laccaria laccata var. bicolor</name>
    <dbReference type="NCBI Taxonomy" id="486041"/>
    <lineage>
        <taxon>Eukaryota</taxon>
        <taxon>Fungi</taxon>
        <taxon>Dikarya</taxon>
        <taxon>Basidiomycota</taxon>
        <taxon>Agaricomycotina</taxon>
        <taxon>Agaricomycetes</taxon>
        <taxon>Agaricomycetidae</taxon>
        <taxon>Agaricales</taxon>
        <taxon>Agaricineae</taxon>
        <taxon>Hydnangiaceae</taxon>
        <taxon>Laccaria</taxon>
    </lineage>
</organism>
<dbReference type="OrthoDB" id="1099063at2759"/>
<dbReference type="GeneID" id="6078761"/>
<dbReference type="STRING" id="486041.B0DGS0"/>
<evidence type="ECO:0000313" key="2">
    <source>
        <dbReference type="EMBL" id="EDR06200.1"/>
    </source>
</evidence>
<feature type="region of interest" description="Disordered" evidence="1">
    <location>
        <begin position="26"/>
        <end position="84"/>
    </location>
</feature>
<feature type="compositionally biased region" description="Polar residues" evidence="1">
    <location>
        <begin position="35"/>
        <end position="44"/>
    </location>
</feature>